<reference evidence="2" key="1">
    <citation type="submission" date="2021-06" db="EMBL/GenBank/DDBJ databases">
        <title>Parelaphostrongylus tenuis whole genome reference sequence.</title>
        <authorList>
            <person name="Garwood T.J."/>
            <person name="Larsen P.A."/>
            <person name="Fountain-Jones N.M."/>
            <person name="Garbe J.R."/>
            <person name="Macchietto M.G."/>
            <person name="Kania S.A."/>
            <person name="Gerhold R.W."/>
            <person name="Richards J.E."/>
            <person name="Wolf T.M."/>
        </authorList>
    </citation>
    <scope>NUCLEOTIDE SEQUENCE</scope>
    <source>
        <strain evidence="2">MNPRO001-30</strain>
        <tissue evidence="2">Meninges</tissue>
    </source>
</reference>
<accession>A0AAD5M106</accession>
<evidence type="ECO:0000313" key="2">
    <source>
        <dbReference type="EMBL" id="KAJ1350145.1"/>
    </source>
</evidence>
<dbReference type="AlphaFoldDB" id="A0AAD5M106"/>
<feature type="compositionally biased region" description="Basic and acidic residues" evidence="1">
    <location>
        <begin position="75"/>
        <end position="94"/>
    </location>
</feature>
<evidence type="ECO:0000313" key="3">
    <source>
        <dbReference type="Proteomes" id="UP001196413"/>
    </source>
</evidence>
<gene>
    <name evidence="2" type="ORF">KIN20_005867</name>
</gene>
<proteinExistence type="predicted"/>
<protein>
    <submittedName>
        <fullName evidence="2">Uncharacterized protein</fullName>
    </submittedName>
</protein>
<feature type="region of interest" description="Disordered" evidence="1">
    <location>
        <begin position="74"/>
        <end position="94"/>
    </location>
</feature>
<organism evidence="2 3">
    <name type="scientific">Parelaphostrongylus tenuis</name>
    <name type="common">Meningeal worm</name>
    <dbReference type="NCBI Taxonomy" id="148309"/>
    <lineage>
        <taxon>Eukaryota</taxon>
        <taxon>Metazoa</taxon>
        <taxon>Ecdysozoa</taxon>
        <taxon>Nematoda</taxon>
        <taxon>Chromadorea</taxon>
        <taxon>Rhabditida</taxon>
        <taxon>Rhabditina</taxon>
        <taxon>Rhabditomorpha</taxon>
        <taxon>Strongyloidea</taxon>
        <taxon>Metastrongylidae</taxon>
        <taxon>Parelaphostrongylus</taxon>
    </lineage>
</organism>
<sequence>MFNSRELNGRKCNVTKFGFPNVETLFKAFPDYFYSQDGLWYGQVTEASEDVVRSMVTEKSKRKGWNPLKGINSKRARETAERCTREQRHSDADSRIGVQKKRLFPEMGSERGIEDREAPTQFDYILSREPSISRVLPFSSADGNLPDQSVYTKVLISEAPPGFENQQLLLENRSRLTPKAETKYKSFRDVVLCGASSPLYPPDITISAPQSQSRGHSLPTLLRRLSIVFTLLIKAV</sequence>
<keyword evidence="3" id="KW-1185">Reference proteome</keyword>
<name>A0AAD5M106_PARTN</name>
<dbReference type="Proteomes" id="UP001196413">
    <property type="component" value="Unassembled WGS sequence"/>
</dbReference>
<dbReference type="EMBL" id="JAHQIW010000805">
    <property type="protein sequence ID" value="KAJ1350145.1"/>
    <property type="molecule type" value="Genomic_DNA"/>
</dbReference>
<comment type="caution">
    <text evidence="2">The sequence shown here is derived from an EMBL/GenBank/DDBJ whole genome shotgun (WGS) entry which is preliminary data.</text>
</comment>
<evidence type="ECO:0000256" key="1">
    <source>
        <dbReference type="SAM" id="MobiDB-lite"/>
    </source>
</evidence>